<dbReference type="Proteomes" id="UP000016521">
    <property type="component" value="Chromosome II"/>
</dbReference>
<evidence type="ECO:0000313" key="2">
    <source>
        <dbReference type="Proteomes" id="UP000016521"/>
    </source>
</evidence>
<reference evidence="1 2" key="1">
    <citation type="submission" date="2015-06" db="EMBL/GenBank/DDBJ databases">
        <authorList>
            <person name="Xie B.-B."/>
            <person name="Rong J.-C."/>
            <person name="Qin Q.-L."/>
            <person name="Zhang Y.-Z."/>
        </authorList>
    </citation>
    <scope>NUCLEOTIDE SEQUENCE [LARGE SCALE GENOMIC DNA]</scope>
    <source>
        <strain evidence="1 2">JCM 20779</strain>
    </source>
</reference>
<accession>A0ABN5CP80</accession>
<organism evidence="1 2">
    <name type="scientific">Pseudoalteromonas piscicida</name>
    <dbReference type="NCBI Taxonomy" id="43662"/>
    <lineage>
        <taxon>Bacteria</taxon>
        <taxon>Pseudomonadati</taxon>
        <taxon>Pseudomonadota</taxon>
        <taxon>Gammaproteobacteria</taxon>
        <taxon>Alteromonadales</taxon>
        <taxon>Pseudoalteromonadaceae</taxon>
        <taxon>Pseudoalteromonas</taxon>
    </lineage>
</organism>
<proteinExistence type="predicted"/>
<protein>
    <submittedName>
        <fullName evidence="1">Uncharacterized protein</fullName>
    </submittedName>
</protein>
<name>A0ABN5CP80_PSEO7</name>
<gene>
    <name evidence="1" type="ORF">PPIS_b1028</name>
</gene>
<sequence length="38" mass="4019">MVKGISAVSTMTPISQLNTTAAPAKICIAKMNVIARRM</sequence>
<evidence type="ECO:0000313" key="1">
    <source>
        <dbReference type="EMBL" id="ATD10064.1"/>
    </source>
</evidence>
<keyword evidence="2" id="KW-1185">Reference proteome</keyword>
<dbReference type="EMBL" id="CP011925">
    <property type="protein sequence ID" value="ATD10064.1"/>
    <property type="molecule type" value="Genomic_DNA"/>
</dbReference>